<organism evidence="1">
    <name type="scientific">bioreactor metagenome</name>
    <dbReference type="NCBI Taxonomy" id="1076179"/>
    <lineage>
        <taxon>unclassified sequences</taxon>
        <taxon>metagenomes</taxon>
        <taxon>ecological metagenomes</taxon>
    </lineage>
</organism>
<proteinExistence type="predicted"/>
<gene>
    <name evidence="1" type="ORF">SDC9_137170</name>
</gene>
<evidence type="ECO:0000313" key="1">
    <source>
        <dbReference type="EMBL" id="MPM90054.1"/>
    </source>
</evidence>
<protein>
    <submittedName>
        <fullName evidence="1">Uncharacterized protein</fullName>
    </submittedName>
</protein>
<accession>A0A645DKT5</accession>
<dbReference type="AlphaFoldDB" id="A0A645DKT5"/>
<sequence length="73" mass="8083">MTAGLHLPHQIVDRLGVGCERGRAHQRADRLPLVRVGIVVDAAHQVFDVQDADDVVQVFPDHRDPAETGPQRQ</sequence>
<name>A0A645DKT5_9ZZZZ</name>
<reference evidence="1" key="1">
    <citation type="submission" date="2019-08" db="EMBL/GenBank/DDBJ databases">
        <authorList>
            <person name="Kucharzyk K."/>
            <person name="Murdoch R.W."/>
            <person name="Higgins S."/>
            <person name="Loffler F."/>
        </authorList>
    </citation>
    <scope>NUCLEOTIDE SEQUENCE</scope>
</reference>
<comment type="caution">
    <text evidence="1">The sequence shown here is derived from an EMBL/GenBank/DDBJ whole genome shotgun (WGS) entry which is preliminary data.</text>
</comment>
<dbReference type="EMBL" id="VSSQ01037380">
    <property type="protein sequence ID" value="MPM90054.1"/>
    <property type="molecule type" value="Genomic_DNA"/>
</dbReference>